<dbReference type="EC" id="1.9.3.1" evidence="1"/>
<reference evidence="1" key="1">
    <citation type="submission" date="2019-09" db="EMBL/GenBank/DDBJ databases">
        <authorList>
            <person name="Rodrigo-Torres L."/>
            <person name="Arahal R. D."/>
            <person name="Lucena T."/>
        </authorList>
    </citation>
    <scope>NUCLEOTIDE SEQUENCE</scope>
    <source>
        <strain evidence="1">ISS653</strain>
    </source>
</reference>
<protein>
    <submittedName>
        <fullName evidence="1">Cytochrome c oxidase subunit 2</fullName>
        <ecNumber evidence="1">1.9.3.1</ecNumber>
    </submittedName>
</protein>
<keyword evidence="2" id="KW-1185">Reference proteome</keyword>
<accession>A0AC61Y809</accession>
<gene>
    <name evidence="1" type="primary">ctaC</name>
    <name evidence="1" type="ORF">FVB9532_01760</name>
</gene>
<name>A0AC61Y809_9FLAO</name>
<dbReference type="Proteomes" id="UP000356253">
    <property type="component" value="Unassembled WGS sequence"/>
</dbReference>
<organism evidence="1 2">
    <name type="scientific">Mesonia oceanica</name>
    <dbReference type="NCBI Taxonomy" id="2687242"/>
    <lineage>
        <taxon>Bacteria</taxon>
        <taxon>Pseudomonadati</taxon>
        <taxon>Bacteroidota</taxon>
        <taxon>Flavobacteriia</taxon>
        <taxon>Flavobacteriales</taxon>
        <taxon>Flavobacteriaceae</taxon>
        <taxon>Mesonia</taxon>
    </lineage>
</organism>
<keyword evidence="1" id="KW-0560">Oxidoreductase</keyword>
<comment type="caution">
    <text evidence="1">The sequence shown here is derived from an EMBL/GenBank/DDBJ whole genome shotgun (WGS) entry which is preliminary data.</text>
</comment>
<evidence type="ECO:0000313" key="2">
    <source>
        <dbReference type="Proteomes" id="UP000356253"/>
    </source>
</evidence>
<evidence type="ECO:0000313" key="1">
    <source>
        <dbReference type="EMBL" id="VVV00489.1"/>
    </source>
</evidence>
<proteinExistence type="predicted"/>
<sequence>MIAVLPFYNIQVLEYTNFLYWSFVIVAAIILGLVTFFTYRYTTKYKAKSPKDKPQNGSLNHKFEAFALITSFLITVFFMFFTVQSMKEIQTIPDDPKPDIIITGHQWWWEAEYPNSKVITSNEVHIPAGKKVLLALNSADVIHSWWVPELGRKIDMIPGMTNYMWMYAEKPGEYLGTCSEFCGMQHARMRIRVIADDEANFKKWQEEQLEPVITEGSALFEKGRNLFEQKTCTNCHAINGTSYNENIGPNLTHFASRKRFLGDFKEVNATNLRAWLHDPQKVKEGAKMPNFILSDQELNALVEYIIHLK</sequence>
<dbReference type="EMBL" id="CABVMM010000006">
    <property type="protein sequence ID" value="VVV00489.1"/>
    <property type="molecule type" value="Genomic_DNA"/>
</dbReference>